<protein>
    <submittedName>
        <fullName evidence="8">RNA polymerase, sigma-24 subunit, ECF subfamily</fullName>
    </submittedName>
</protein>
<evidence type="ECO:0000256" key="1">
    <source>
        <dbReference type="ARBA" id="ARBA00010641"/>
    </source>
</evidence>
<keyword evidence="9" id="KW-1185">Reference proteome</keyword>
<dbReference type="eggNOG" id="COG1595">
    <property type="taxonomic scope" value="Bacteria"/>
</dbReference>
<dbReference type="InterPro" id="IPR014289">
    <property type="entry name" value="RNA_pol_sigma-24-rel"/>
</dbReference>
<reference evidence="8 9" key="1">
    <citation type="journal article" date="2013" name="Genome Announc.">
        <title>Draft Genome Sequence of the Methanotrophic Gammaproteobacterium Methyloglobulus morosus DSM 22980 Strain KoM1.</title>
        <authorList>
            <person name="Poehlein A."/>
            <person name="Deutzmann J.S."/>
            <person name="Daniel R."/>
            <person name="Simeonova D.D."/>
        </authorList>
    </citation>
    <scope>NUCLEOTIDE SEQUENCE [LARGE SCALE GENOMIC DNA]</scope>
    <source>
        <strain evidence="8 9">KoM1</strain>
    </source>
</reference>
<dbReference type="PANTHER" id="PTHR43133">
    <property type="entry name" value="RNA POLYMERASE ECF-TYPE SIGMA FACTO"/>
    <property type="match status" value="1"/>
</dbReference>
<dbReference type="STRING" id="1116472.MGMO_177c00220"/>
<dbReference type="NCBIfam" id="TIGR02943">
    <property type="entry name" value="Sig70_famx1"/>
    <property type="match status" value="1"/>
</dbReference>
<dbReference type="Gene3D" id="1.10.10.10">
    <property type="entry name" value="Winged helix-like DNA-binding domain superfamily/Winged helix DNA-binding domain"/>
    <property type="match status" value="1"/>
</dbReference>
<dbReference type="RefSeq" id="WP_023496557.1">
    <property type="nucleotide sequence ID" value="NZ_AYLO01000162.1"/>
</dbReference>
<keyword evidence="4" id="KW-0238">DNA-binding</keyword>
<dbReference type="InterPro" id="IPR013325">
    <property type="entry name" value="RNA_pol_sigma_r2"/>
</dbReference>
<feature type="domain" description="RNA polymerase sigma factor 70 region 4 type 2" evidence="7">
    <location>
        <begin position="125"/>
        <end position="177"/>
    </location>
</feature>
<dbReference type="InterPro" id="IPR036388">
    <property type="entry name" value="WH-like_DNA-bd_sf"/>
</dbReference>
<name>V5DH35_9GAMM</name>
<dbReference type="GO" id="GO:0006352">
    <property type="term" value="P:DNA-templated transcription initiation"/>
    <property type="evidence" value="ECO:0007669"/>
    <property type="project" value="InterPro"/>
</dbReference>
<evidence type="ECO:0000313" key="8">
    <source>
        <dbReference type="EMBL" id="ESS66731.1"/>
    </source>
</evidence>
<dbReference type="GO" id="GO:0003677">
    <property type="term" value="F:DNA binding"/>
    <property type="evidence" value="ECO:0007669"/>
    <property type="project" value="UniProtKB-KW"/>
</dbReference>
<keyword evidence="3" id="KW-0731">Sigma factor</keyword>
<evidence type="ECO:0000259" key="6">
    <source>
        <dbReference type="Pfam" id="PF04542"/>
    </source>
</evidence>
<dbReference type="GO" id="GO:0016987">
    <property type="term" value="F:sigma factor activity"/>
    <property type="evidence" value="ECO:0007669"/>
    <property type="project" value="UniProtKB-KW"/>
</dbReference>
<dbReference type="Pfam" id="PF08281">
    <property type="entry name" value="Sigma70_r4_2"/>
    <property type="match status" value="1"/>
</dbReference>
<sequence>MTYELSTPDQWLELYGDALYRYAITRVRDPDLAADLLQDTLLAALKAKDNFMGQASEQTWLTGILKHKMIDFFRKSSREKTDTMGDEVADYKNDSFFDEKGSWRVDLSVWSKPDKALEQEEFLAVLQRCVDKLPQKMSQVFILRELDGMESEEICDVMAISSLNNFWVMLSRARVQLRHCLDMNWFNQ</sequence>
<keyword evidence="2" id="KW-0805">Transcription regulation</keyword>
<accession>V5DH35</accession>
<dbReference type="SUPFAM" id="SSF88946">
    <property type="entry name" value="Sigma2 domain of RNA polymerase sigma factors"/>
    <property type="match status" value="1"/>
</dbReference>
<comment type="similarity">
    <text evidence="1">Belongs to the sigma-70 factor family. ECF subfamily.</text>
</comment>
<evidence type="ECO:0000259" key="7">
    <source>
        <dbReference type="Pfam" id="PF08281"/>
    </source>
</evidence>
<gene>
    <name evidence="8" type="ORF">MGMO_177c00220</name>
</gene>
<organism evidence="8 9">
    <name type="scientific">Methyloglobulus morosus KoM1</name>
    <dbReference type="NCBI Taxonomy" id="1116472"/>
    <lineage>
        <taxon>Bacteria</taxon>
        <taxon>Pseudomonadati</taxon>
        <taxon>Pseudomonadota</taxon>
        <taxon>Gammaproteobacteria</taxon>
        <taxon>Methylococcales</taxon>
        <taxon>Methylococcaceae</taxon>
        <taxon>Methyloglobulus</taxon>
    </lineage>
</organism>
<dbReference type="InterPro" id="IPR014284">
    <property type="entry name" value="RNA_pol_sigma-70_dom"/>
</dbReference>
<dbReference type="PANTHER" id="PTHR43133:SF8">
    <property type="entry name" value="RNA POLYMERASE SIGMA FACTOR HI_1459-RELATED"/>
    <property type="match status" value="1"/>
</dbReference>
<dbReference type="NCBIfam" id="TIGR02937">
    <property type="entry name" value="sigma70-ECF"/>
    <property type="match status" value="1"/>
</dbReference>
<dbReference type="Pfam" id="PF04542">
    <property type="entry name" value="Sigma70_r2"/>
    <property type="match status" value="1"/>
</dbReference>
<dbReference type="InterPro" id="IPR013324">
    <property type="entry name" value="RNA_pol_sigma_r3/r4-like"/>
</dbReference>
<evidence type="ECO:0000256" key="2">
    <source>
        <dbReference type="ARBA" id="ARBA00023015"/>
    </source>
</evidence>
<feature type="domain" description="RNA polymerase sigma-70 region 2" evidence="6">
    <location>
        <begin position="13"/>
        <end position="78"/>
    </location>
</feature>
<dbReference type="SUPFAM" id="SSF88659">
    <property type="entry name" value="Sigma3 and sigma4 domains of RNA polymerase sigma factors"/>
    <property type="match status" value="1"/>
</dbReference>
<dbReference type="EMBL" id="AYLO01000162">
    <property type="protein sequence ID" value="ESS66731.1"/>
    <property type="molecule type" value="Genomic_DNA"/>
</dbReference>
<dbReference type="InterPro" id="IPR039425">
    <property type="entry name" value="RNA_pol_sigma-70-like"/>
</dbReference>
<evidence type="ECO:0000256" key="5">
    <source>
        <dbReference type="ARBA" id="ARBA00023163"/>
    </source>
</evidence>
<evidence type="ECO:0000313" key="9">
    <source>
        <dbReference type="Proteomes" id="UP000017842"/>
    </source>
</evidence>
<dbReference type="InterPro" id="IPR007627">
    <property type="entry name" value="RNA_pol_sigma70_r2"/>
</dbReference>
<evidence type="ECO:0000256" key="4">
    <source>
        <dbReference type="ARBA" id="ARBA00023125"/>
    </source>
</evidence>
<evidence type="ECO:0000256" key="3">
    <source>
        <dbReference type="ARBA" id="ARBA00023082"/>
    </source>
</evidence>
<keyword evidence="5" id="KW-0804">Transcription</keyword>
<dbReference type="OrthoDB" id="9803470at2"/>
<dbReference type="Proteomes" id="UP000017842">
    <property type="component" value="Unassembled WGS sequence"/>
</dbReference>
<dbReference type="InterPro" id="IPR013249">
    <property type="entry name" value="RNA_pol_sigma70_r4_t2"/>
</dbReference>
<comment type="caution">
    <text evidence="8">The sequence shown here is derived from an EMBL/GenBank/DDBJ whole genome shotgun (WGS) entry which is preliminary data.</text>
</comment>
<dbReference type="AlphaFoldDB" id="V5DH35"/>
<dbReference type="Gene3D" id="1.10.1740.10">
    <property type="match status" value="1"/>
</dbReference>
<proteinExistence type="inferred from homology"/>